<evidence type="ECO:0000256" key="1">
    <source>
        <dbReference type="ARBA" id="ARBA00023239"/>
    </source>
</evidence>
<dbReference type="GO" id="GO:0008684">
    <property type="term" value="F:2-oxopent-4-enoate hydratase activity"/>
    <property type="evidence" value="ECO:0007669"/>
    <property type="project" value="TreeGrafter"/>
</dbReference>
<sequence>MKPESLQLAAQQLRDAVASGDFISPLRERFEGLDIEAAYAIQQHNTEARLAAGHRIVGRKIGLTSRVVQAQLGVDQPDYGALFDDMGYGNGEPIPWAQLQQPKVEAEVAFVLGQDLAMVNPTQVDVIRAIDHAVAALEVVGSRIADWNIGIIDTIADNASSGVYVLGSTPRRLEDLDLDLCGMVMERRGEPVSVGVGRACLGNPLNAVVWLARKMVELGQPLKAGDLVLSGALGPMVPVQPGDVIEARINGLGSVQAVFQLAANDEVSA</sequence>
<feature type="domain" description="Fumarylacetoacetase-like C-terminal" evidence="2">
    <location>
        <begin position="86"/>
        <end position="257"/>
    </location>
</feature>
<evidence type="ECO:0000313" key="4">
    <source>
        <dbReference type="Proteomes" id="UP000464013"/>
    </source>
</evidence>
<keyword evidence="4" id="KW-1185">Reference proteome</keyword>
<dbReference type="InterPro" id="IPR011234">
    <property type="entry name" value="Fumarylacetoacetase-like_C"/>
</dbReference>
<organism evidence="3 4">
    <name type="scientific">Billgrantia tianxiuensis</name>
    <dbReference type="NCBI Taxonomy" id="2497861"/>
    <lineage>
        <taxon>Bacteria</taxon>
        <taxon>Pseudomonadati</taxon>
        <taxon>Pseudomonadota</taxon>
        <taxon>Gammaproteobacteria</taxon>
        <taxon>Oceanospirillales</taxon>
        <taxon>Halomonadaceae</taxon>
        <taxon>Billgrantia</taxon>
    </lineage>
</organism>
<accession>A0A6I6SN81</accession>
<dbReference type="PANTHER" id="PTHR30143:SF0">
    <property type="entry name" value="2-KETO-4-PENTENOATE HYDRATASE"/>
    <property type="match status" value="1"/>
</dbReference>
<evidence type="ECO:0000259" key="2">
    <source>
        <dbReference type="Pfam" id="PF01557"/>
    </source>
</evidence>
<evidence type="ECO:0000313" key="3">
    <source>
        <dbReference type="EMBL" id="QHC49864.1"/>
    </source>
</evidence>
<dbReference type="Pfam" id="PF01557">
    <property type="entry name" value="FAA_hydrolase"/>
    <property type="match status" value="1"/>
</dbReference>
<proteinExistence type="predicted"/>
<dbReference type="KEGG" id="htx:EKK97_09970"/>
<name>A0A6I6SN81_9GAMM</name>
<reference evidence="3 4" key="1">
    <citation type="submission" date="2019-01" db="EMBL/GenBank/DDBJ databases">
        <title>Complete genome of a denitifying bacterium Halomons sp. BC-M4-5.</title>
        <authorList>
            <person name="Wang L."/>
            <person name="Shao Z."/>
        </authorList>
    </citation>
    <scope>NUCLEOTIDE SEQUENCE [LARGE SCALE GENOMIC DNA]</scope>
    <source>
        <strain evidence="3 4">BC-M4-5</strain>
    </source>
</reference>
<dbReference type="InterPro" id="IPR036663">
    <property type="entry name" value="Fumarylacetoacetase_C_sf"/>
</dbReference>
<gene>
    <name evidence="3" type="ORF">EKK97_09970</name>
</gene>
<dbReference type="RefSeq" id="WP_159551549.1">
    <property type="nucleotide sequence ID" value="NZ_CP035042.1"/>
</dbReference>
<dbReference type="OrthoDB" id="9792137at2"/>
<protein>
    <submittedName>
        <fullName evidence="3">2-keto-4-pentenoate hydratase</fullName>
    </submittedName>
</protein>
<dbReference type="InterPro" id="IPR050772">
    <property type="entry name" value="Hydratase-Decarb/MhpD_sf"/>
</dbReference>
<dbReference type="Proteomes" id="UP000464013">
    <property type="component" value="Chromosome"/>
</dbReference>
<dbReference type="GO" id="GO:0005737">
    <property type="term" value="C:cytoplasm"/>
    <property type="evidence" value="ECO:0007669"/>
    <property type="project" value="TreeGrafter"/>
</dbReference>
<dbReference type="SUPFAM" id="SSF56529">
    <property type="entry name" value="FAH"/>
    <property type="match status" value="1"/>
</dbReference>
<keyword evidence="1" id="KW-0456">Lyase</keyword>
<dbReference type="AlphaFoldDB" id="A0A6I6SN81"/>
<dbReference type="PANTHER" id="PTHR30143">
    <property type="entry name" value="ACID HYDRATASE"/>
    <property type="match status" value="1"/>
</dbReference>
<dbReference type="EMBL" id="CP035042">
    <property type="protein sequence ID" value="QHC49864.1"/>
    <property type="molecule type" value="Genomic_DNA"/>
</dbReference>
<dbReference type="Gene3D" id="3.90.850.10">
    <property type="entry name" value="Fumarylacetoacetase-like, C-terminal domain"/>
    <property type="match status" value="1"/>
</dbReference>